<keyword evidence="3" id="KW-1185">Reference proteome</keyword>
<proteinExistence type="predicted"/>
<evidence type="ECO:0000313" key="2">
    <source>
        <dbReference type="EMBL" id="WVW36867.1"/>
    </source>
</evidence>
<evidence type="ECO:0000256" key="1">
    <source>
        <dbReference type="SAM" id="MobiDB-lite"/>
    </source>
</evidence>
<dbReference type="InterPro" id="IPR024281">
    <property type="entry name" value="Phage_T7-like_viron_assmbl"/>
</dbReference>
<reference evidence="2 3" key="1">
    <citation type="submission" date="2024-01" db="EMBL/GenBank/DDBJ databases">
        <authorList>
            <person name="Zhang W."/>
            <person name="Zhu X."/>
        </authorList>
    </citation>
    <scope>NUCLEOTIDE SEQUENCE [LARGE SCALE GENOMIC DNA]</scope>
</reference>
<protein>
    <submittedName>
        <fullName evidence="2">Host range and adsorption protein</fullName>
    </submittedName>
</protein>
<feature type="region of interest" description="Disordered" evidence="1">
    <location>
        <begin position="54"/>
        <end position="100"/>
    </location>
</feature>
<dbReference type="Proteomes" id="UP001338816">
    <property type="component" value="Segment"/>
</dbReference>
<accession>A0ABZ2BL26</accession>
<evidence type="ECO:0000313" key="3">
    <source>
        <dbReference type="Proteomes" id="UP001338816"/>
    </source>
</evidence>
<sequence length="100" mass="10174">MGKKIKKTVKKVVRKVTKPVEKAVKGTVGALAGGGEPDVKVVEQAAPVAAPVAAQIIEPPSKDEVDTDDEAQTESGKKKARAGGKKSLSVARSSGGGLNI</sequence>
<organism evidence="2 3">
    <name type="scientific">Escherichia phage P151</name>
    <dbReference type="NCBI Taxonomy" id="3114921"/>
    <lineage>
        <taxon>Viruses</taxon>
        <taxon>Duplodnaviria</taxon>
        <taxon>Heunggongvirae</taxon>
        <taxon>Uroviricota</taxon>
        <taxon>Caudoviricetes</taxon>
        <taxon>Autographivirales</taxon>
        <taxon>Autotranscriptaviridae</taxon>
        <taxon>Studiervirinae</taxon>
        <taxon>Berlinvirus</taxon>
        <taxon>Berlinvirus P151</taxon>
    </lineage>
</organism>
<dbReference type="Pfam" id="PF11653">
    <property type="entry name" value="VirionAssem_T7"/>
    <property type="match status" value="1"/>
</dbReference>
<name>A0ABZ2BL26_9CAUD</name>
<dbReference type="EMBL" id="PP083182">
    <property type="protein sequence ID" value="WVW36867.1"/>
    <property type="molecule type" value="Genomic_DNA"/>
</dbReference>